<accession>A0ABD1P9X7</accession>
<feature type="chain" id="PRO_5044867251" description="Secreted protein" evidence="1">
    <location>
        <begin position="21"/>
        <end position="108"/>
    </location>
</feature>
<protein>
    <recommendedName>
        <fullName evidence="4">Secreted protein</fullName>
    </recommendedName>
</protein>
<evidence type="ECO:0000313" key="2">
    <source>
        <dbReference type="EMBL" id="KAL2460695.1"/>
    </source>
</evidence>
<gene>
    <name evidence="2" type="ORF">Adt_44115</name>
</gene>
<evidence type="ECO:0008006" key="4">
    <source>
        <dbReference type="Google" id="ProtNLM"/>
    </source>
</evidence>
<feature type="signal peptide" evidence="1">
    <location>
        <begin position="1"/>
        <end position="20"/>
    </location>
</feature>
<sequence length="108" mass="12190">MFSQSMPGAFWLAWCFLTRSCPMHSSRDYGFLREKCRVSVVVLMRSDEAYSKRTVDENRISYLITKSITVMPVGCNVQGCFVSGVEGIETLFITVLQHRLGGISMVIL</sequence>
<keyword evidence="3" id="KW-1185">Reference proteome</keyword>
<comment type="caution">
    <text evidence="2">The sequence shown here is derived from an EMBL/GenBank/DDBJ whole genome shotgun (WGS) entry which is preliminary data.</text>
</comment>
<keyword evidence="1" id="KW-0732">Signal</keyword>
<dbReference type="EMBL" id="JBFOLK010000014">
    <property type="protein sequence ID" value="KAL2460695.1"/>
    <property type="molecule type" value="Genomic_DNA"/>
</dbReference>
<proteinExistence type="predicted"/>
<organism evidence="2 3">
    <name type="scientific">Abeliophyllum distichum</name>
    <dbReference type="NCBI Taxonomy" id="126358"/>
    <lineage>
        <taxon>Eukaryota</taxon>
        <taxon>Viridiplantae</taxon>
        <taxon>Streptophyta</taxon>
        <taxon>Embryophyta</taxon>
        <taxon>Tracheophyta</taxon>
        <taxon>Spermatophyta</taxon>
        <taxon>Magnoliopsida</taxon>
        <taxon>eudicotyledons</taxon>
        <taxon>Gunneridae</taxon>
        <taxon>Pentapetalae</taxon>
        <taxon>asterids</taxon>
        <taxon>lamiids</taxon>
        <taxon>Lamiales</taxon>
        <taxon>Oleaceae</taxon>
        <taxon>Forsythieae</taxon>
        <taxon>Abeliophyllum</taxon>
    </lineage>
</organism>
<evidence type="ECO:0000256" key="1">
    <source>
        <dbReference type="SAM" id="SignalP"/>
    </source>
</evidence>
<evidence type="ECO:0000313" key="3">
    <source>
        <dbReference type="Proteomes" id="UP001604336"/>
    </source>
</evidence>
<dbReference type="AlphaFoldDB" id="A0ABD1P9X7"/>
<dbReference type="Proteomes" id="UP001604336">
    <property type="component" value="Unassembled WGS sequence"/>
</dbReference>
<reference evidence="3" key="1">
    <citation type="submission" date="2024-07" db="EMBL/GenBank/DDBJ databases">
        <title>Two chromosome-level genome assemblies of Korean endemic species Abeliophyllum distichum and Forsythia ovata (Oleaceae).</title>
        <authorList>
            <person name="Jang H."/>
        </authorList>
    </citation>
    <scope>NUCLEOTIDE SEQUENCE [LARGE SCALE GENOMIC DNA]</scope>
</reference>
<name>A0ABD1P9X7_9LAMI</name>